<accession>A0A742DN43</accession>
<reference evidence="1" key="1">
    <citation type="journal article" date="2018" name="Genome Biol.">
        <title>SKESA: strategic k-mer extension for scrupulous assemblies.</title>
        <authorList>
            <person name="Souvorov A."/>
            <person name="Agarwala R."/>
            <person name="Lipman D.J."/>
        </authorList>
    </citation>
    <scope>NUCLEOTIDE SEQUENCE</scope>
    <source>
        <strain evidence="1">10-7623</strain>
    </source>
</reference>
<reference evidence="1" key="2">
    <citation type="submission" date="2018-07" db="EMBL/GenBank/DDBJ databases">
        <authorList>
            <consortium name="NCBI Pathogen Detection Project"/>
        </authorList>
    </citation>
    <scope>NUCLEOTIDE SEQUENCE</scope>
    <source>
        <strain evidence="1">10-7623</strain>
    </source>
</reference>
<comment type="caution">
    <text evidence="1">The sequence shown here is derived from an EMBL/GenBank/DDBJ whole genome shotgun (WGS) entry which is preliminary data.</text>
</comment>
<protein>
    <submittedName>
        <fullName evidence="1">Uncharacterized protein</fullName>
    </submittedName>
</protein>
<dbReference type="EMBL" id="DAAUDE010000106">
    <property type="protein sequence ID" value="HAF1223226.1"/>
    <property type="molecule type" value="Genomic_DNA"/>
</dbReference>
<sequence>SQDRSGRYLCGTLVWSGKIEEYGPAEAPAGCFSLKMLDFTGASDEATFTVIKWPVLPQE</sequence>
<organism evidence="1">
    <name type="scientific">Salmonella enterica subsp. enterica serovar Heidelberg</name>
    <dbReference type="NCBI Taxonomy" id="611"/>
    <lineage>
        <taxon>Bacteria</taxon>
        <taxon>Pseudomonadati</taxon>
        <taxon>Pseudomonadota</taxon>
        <taxon>Gammaproteobacteria</taxon>
        <taxon>Enterobacterales</taxon>
        <taxon>Enterobacteriaceae</taxon>
        <taxon>Salmonella</taxon>
    </lineage>
</organism>
<gene>
    <name evidence="1" type="ORF">G9G30_004819</name>
</gene>
<name>A0A742DN43_SALET</name>
<evidence type="ECO:0000313" key="1">
    <source>
        <dbReference type="EMBL" id="HAF1223226.1"/>
    </source>
</evidence>
<proteinExistence type="predicted"/>
<feature type="non-terminal residue" evidence="1">
    <location>
        <position position="1"/>
    </location>
</feature>
<dbReference type="AlphaFoldDB" id="A0A742DN43"/>